<reference evidence="1 2" key="1">
    <citation type="submission" date="2019-03" db="EMBL/GenBank/DDBJ databases">
        <title>Genomic Encyclopedia of Type Strains, Phase IV (KMG-IV): sequencing the most valuable type-strain genomes for metagenomic binning, comparative biology and taxonomic classification.</title>
        <authorList>
            <person name="Goeker M."/>
        </authorList>
    </citation>
    <scope>NUCLEOTIDE SEQUENCE [LARGE SCALE GENOMIC DNA]</scope>
    <source>
        <strain evidence="1 2">DSM 25903</strain>
    </source>
</reference>
<dbReference type="EMBL" id="SNZR01000011">
    <property type="protein sequence ID" value="TDR93203.1"/>
    <property type="molecule type" value="Genomic_DNA"/>
</dbReference>
<gene>
    <name evidence="1" type="ORF">EV668_0459</name>
</gene>
<evidence type="ECO:0008006" key="3">
    <source>
        <dbReference type="Google" id="ProtNLM"/>
    </source>
</evidence>
<organism evidence="1 2">
    <name type="scientific">Enterovirga rhinocerotis</name>
    <dbReference type="NCBI Taxonomy" id="1339210"/>
    <lineage>
        <taxon>Bacteria</taxon>
        <taxon>Pseudomonadati</taxon>
        <taxon>Pseudomonadota</taxon>
        <taxon>Alphaproteobacteria</taxon>
        <taxon>Hyphomicrobiales</taxon>
        <taxon>Methylobacteriaceae</taxon>
        <taxon>Enterovirga</taxon>
    </lineage>
</organism>
<name>A0A4R7C576_9HYPH</name>
<dbReference type="Pfam" id="PF07704">
    <property type="entry name" value="PSK_trans_fac"/>
    <property type="match status" value="1"/>
</dbReference>
<comment type="caution">
    <text evidence="1">The sequence shown here is derived from an EMBL/GenBank/DDBJ whole genome shotgun (WGS) entry which is preliminary data.</text>
</comment>
<keyword evidence="2" id="KW-1185">Reference proteome</keyword>
<proteinExistence type="predicted"/>
<sequence>MPINIKNREAEELLAELKRRTGKGTTDLLLSLLREEKLRSDGEVAQDVKAGMDNARRLQQAWNSLPVIDDRPFDEILAYDADGFPR</sequence>
<dbReference type="AlphaFoldDB" id="A0A4R7C576"/>
<dbReference type="InterPro" id="IPR011660">
    <property type="entry name" value="VapB-like"/>
</dbReference>
<evidence type="ECO:0000313" key="1">
    <source>
        <dbReference type="EMBL" id="TDR93203.1"/>
    </source>
</evidence>
<dbReference type="Proteomes" id="UP000295122">
    <property type="component" value="Unassembled WGS sequence"/>
</dbReference>
<evidence type="ECO:0000313" key="2">
    <source>
        <dbReference type="Proteomes" id="UP000295122"/>
    </source>
</evidence>
<accession>A0A4R7C576</accession>
<protein>
    <recommendedName>
        <fullName evidence="3">Antitoxin VapB</fullName>
    </recommendedName>
</protein>
<dbReference type="RefSeq" id="WP_166652311.1">
    <property type="nucleotide sequence ID" value="NZ_SNZR01000011.1"/>
</dbReference>